<feature type="transmembrane region" description="Helical" evidence="1">
    <location>
        <begin position="20"/>
        <end position="50"/>
    </location>
</feature>
<keyword evidence="2" id="KW-0496">Mitochondrion</keyword>
<keyword evidence="1" id="KW-1133">Transmembrane helix</keyword>
<keyword evidence="1" id="KW-0812">Transmembrane</keyword>
<dbReference type="AlphaFoldDB" id="U5EPE5"/>
<evidence type="ECO:0000256" key="1">
    <source>
        <dbReference type="SAM" id="Phobius"/>
    </source>
</evidence>
<dbReference type="EMBL" id="GANO01004730">
    <property type="protein sequence ID" value="JAB55141.1"/>
    <property type="molecule type" value="mRNA"/>
</dbReference>
<organism evidence="2">
    <name type="scientific">Corethrella appendiculata</name>
    <dbReference type="NCBI Taxonomy" id="1370023"/>
    <lineage>
        <taxon>Eukaryota</taxon>
        <taxon>Metazoa</taxon>
        <taxon>Ecdysozoa</taxon>
        <taxon>Arthropoda</taxon>
        <taxon>Hexapoda</taxon>
        <taxon>Insecta</taxon>
        <taxon>Pterygota</taxon>
        <taxon>Neoptera</taxon>
        <taxon>Endopterygota</taxon>
        <taxon>Diptera</taxon>
        <taxon>Nematocera</taxon>
        <taxon>Culicoidea</taxon>
        <taxon>Chaoboridae</taxon>
        <taxon>Corethrella</taxon>
    </lineage>
</organism>
<feature type="non-terminal residue" evidence="2">
    <location>
        <position position="1"/>
    </location>
</feature>
<reference evidence="2" key="1">
    <citation type="journal article" date="2014" name="Insect Biochem. Mol. Biol.">
        <title>An insight into the sialome of the frog biting fly, Corethrella appendiculata.</title>
        <authorList>
            <person name="Ribeiro J.M.C."/>
            <person name="Chagas A.C."/>
            <person name="Pham V.M."/>
            <person name="Lounibos L.P."/>
            <person name="Calvo E."/>
        </authorList>
    </citation>
    <scope>NUCLEOTIDE SEQUENCE</scope>
    <source>
        <tissue evidence="2">Salivary glands</tissue>
    </source>
</reference>
<name>U5EPE5_9DIPT</name>
<evidence type="ECO:0000313" key="2">
    <source>
        <dbReference type="EMBL" id="JAB55141.1"/>
    </source>
</evidence>
<proteinExistence type="evidence at transcript level"/>
<geneLocation type="mitochondrion" evidence="2"/>
<keyword evidence="1" id="KW-0472">Membrane</keyword>
<accession>U5EPE5</accession>
<protein>
    <submittedName>
        <fullName evidence="2">Uncharacterized protein</fullName>
    </submittedName>
</protein>
<feature type="transmembrane region" description="Helical" evidence="1">
    <location>
        <begin position="71"/>
        <end position="91"/>
    </location>
</feature>
<sequence>FSMFHFAVFFLFFLLWHFHFFINLSIIIIIIVVFLFLFFINIIIVMVLLVSSRISFIIFIDQRINIGLILMFNKIIAYQFSSSHLTAFYLIQ</sequence>